<dbReference type="Proteomes" id="UP000190965">
    <property type="component" value="Unassembled WGS sequence"/>
</dbReference>
<protein>
    <submittedName>
        <fullName evidence="1">Uncharacterized protein</fullName>
    </submittedName>
</protein>
<reference evidence="1 2" key="1">
    <citation type="submission" date="2016-12" db="EMBL/GenBank/DDBJ databases">
        <title>Draft genome sequences of seven strains of Pseudomonas fluorescens that produce 4-formylaminooxyvinylglycine.</title>
        <authorList>
            <person name="Okrent R.A."/>
            <person name="Manning V.A."/>
            <person name="Trippe K.M."/>
        </authorList>
    </citation>
    <scope>NUCLEOTIDE SEQUENCE [LARGE SCALE GENOMIC DNA]</scope>
    <source>
        <strain evidence="1 2">P5A</strain>
    </source>
</reference>
<comment type="caution">
    <text evidence="1">The sequence shown here is derived from an EMBL/GenBank/DDBJ whole genome shotgun (WGS) entry which is preliminary data.</text>
</comment>
<name>A0A1T2YRD6_PSEFL</name>
<dbReference type="EMBL" id="MSDF01000016">
    <property type="protein sequence ID" value="OPA94840.1"/>
    <property type="molecule type" value="Genomic_DNA"/>
</dbReference>
<sequence>MDARLTSLCKEMLKMSSEQAAAWLMSEYPIDSGNWSEALVLLPHRSWKKPEQKLLADYYFKNAPFSSGKGYEAFASVMSIKLMILCVKSAVPKDPARSNLMLYYLIPVLERFAKNESDRIAINDFVYNVLAK</sequence>
<proteinExistence type="predicted"/>
<evidence type="ECO:0000313" key="2">
    <source>
        <dbReference type="Proteomes" id="UP000190965"/>
    </source>
</evidence>
<evidence type="ECO:0000313" key="1">
    <source>
        <dbReference type="EMBL" id="OPA94840.1"/>
    </source>
</evidence>
<accession>A0A1T2YRD6</accession>
<dbReference type="AlphaFoldDB" id="A0A1T2YRD6"/>
<gene>
    <name evidence="1" type="ORF">BFW87_12325</name>
</gene>
<organism evidence="1 2">
    <name type="scientific">Pseudomonas fluorescens</name>
    <dbReference type="NCBI Taxonomy" id="294"/>
    <lineage>
        <taxon>Bacteria</taxon>
        <taxon>Pseudomonadati</taxon>
        <taxon>Pseudomonadota</taxon>
        <taxon>Gammaproteobacteria</taxon>
        <taxon>Pseudomonadales</taxon>
        <taxon>Pseudomonadaceae</taxon>
        <taxon>Pseudomonas</taxon>
    </lineage>
</organism>